<evidence type="ECO:0000259" key="1">
    <source>
        <dbReference type="Pfam" id="PF04825"/>
    </source>
</evidence>
<sequence length="574" mass="65871">MESINPSSDISVGLQTAWLLATLGSKPSIRSKLIKKDILNISIPKLCKELSASKENQHHNYNNEYENNIRYVSNIMYGISILYQTKINYFITDLATIENRLRLNNHNILNKGNLIINNNHVIKNFKKRGRYLDDDPCFSIQLGLLPPIIEELENNDESDSNKRRKLNIEQRDMEIFPISQEQSQGVANPLGSAISNVINDDKDVLNDMIDRLADVSTQFDHIIADDFQFNEDGEILDIGEKNMNKNKHREEAQLETSNSGMESLMDIVFIENNENEEIVQRHEGNEQEGGISNDLNFHTNETTIASELPQNKSIPRRRLIIDNQSKLTSEFIVSSTLNYESKMASLMDHKEVLPHNLDEIYRAAIIEGGAYLKYVNRIILPWTNDGSSTTDHSSFTRTLSVLQRTEEAVTGEEPTEEGRDTVRGRGFNLHEELPIDIIDDHQVQQNELPEETQRIFDLEFDYDEDPPSIELSTKSRSLTDSSIDLHTQEGDVLDKKLRKFYRYLRDRSGDLGTLISGSYSILKPSQNLTTHTEVSFGDFYKTNLNNWCHVTRKLKMSYQLIDVLSLIHFQVFLL</sequence>
<dbReference type="Pfam" id="PF04825">
    <property type="entry name" value="Rad21_Rec8_N"/>
    <property type="match status" value="1"/>
</dbReference>
<protein>
    <recommendedName>
        <fullName evidence="1">Rad21/Rec8-like protein N-terminal domain-containing protein</fullName>
    </recommendedName>
</protein>
<gene>
    <name evidence="2" type="ORF">CTRG_04689</name>
</gene>
<dbReference type="InterPro" id="IPR006910">
    <property type="entry name" value="Rad21_Rec8_N"/>
</dbReference>
<dbReference type="GeneID" id="8296636"/>
<evidence type="ECO:0000313" key="3">
    <source>
        <dbReference type="Proteomes" id="UP000002037"/>
    </source>
</evidence>
<dbReference type="HOGENOM" id="CLU_430817_0_0_1"/>
<proteinExistence type="predicted"/>
<dbReference type="Proteomes" id="UP000002037">
    <property type="component" value="Unassembled WGS sequence"/>
</dbReference>
<evidence type="ECO:0000313" key="2">
    <source>
        <dbReference type="EMBL" id="EER31906.1"/>
    </source>
</evidence>
<feature type="domain" description="Rad21/Rec8-like protein N-terminal" evidence="1">
    <location>
        <begin position="12"/>
        <end position="108"/>
    </location>
</feature>
<dbReference type="STRING" id="294747.C5MF46"/>
<dbReference type="eggNOG" id="ENOG502QWJ1">
    <property type="taxonomic scope" value="Eukaryota"/>
</dbReference>
<dbReference type="OrthoDB" id="5427633at2759"/>
<dbReference type="EMBL" id="GG692400">
    <property type="protein sequence ID" value="EER31906.1"/>
    <property type="molecule type" value="Genomic_DNA"/>
</dbReference>
<reference evidence="2 3" key="1">
    <citation type="journal article" date="2009" name="Nature">
        <title>Evolution of pathogenicity and sexual reproduction in eight Candida genomes.</title>
        <authorList>
            <person name="Butler G."/>
            <person name="Rasmussen M.D."/>
            <person name="Lin M.F."/>
            <person name="Santos M.A."/>
            <person name="Sakthikumar S."/>
            <person name="Munro C.A."/>
            <person name="Rheinbay E."/>
            <person name="Grabherr M."/>
            <person name="Forche A."/>
            <person name="Reedy J.L."/>
            <person name="Agrafioti I."/>
            <person name="Arnaud M.B."/>
            <person name="Bates S."/>
            <person name="Brown A.J."/>
            <person name="Brunke S."/>
            <person name="Costanzo M.C."/>
            <person name="Fitzpatrick D.A."/>
            <person name="de Groot P.W."/>
            <person name="Harris D."/>
            <person name="Hoyer L.L."/>
            <person name="Hube B."/>
            <person name="Klis F.M."/>
            <person name="Kodira C."/>
            <person name="Lennard N."/>
            <person name="Logue M.E."/>
            <person name="Martin R."/>
            <person name="Neiman A.M."/>
            <person name="Nikolaou E."/>
            <person name="Quail M.A."/>
            <person name="Quinn J."/>
            <person name="Santos M.C."/>
            <person name="Schmitzberger F.F."/>
            <person name="Sherlock G."/>
            <person name="Shah P."/>
            <person name="Silverstein K.A."/>
            <person name="Skrzypek M.S."/>
            <person name="Soll D."/>
            <person name="Staggs R."/>
            <person name="Stansfield I."/>
            <person name="Stumpf M.P."/>
            <person name="Sudbery P.E."/>
            <person name="Srikantha T."/>
            <person name="Zeng Q."/>
            <person name="Berman J."/>
            <person name="Berriman M."/>
            <person name="Heitman J."/>
            <person name="Gow N.A."/>
            <person name="Lorenz M.C."/>
            <person name="Birren B.W."/>
            <person name="Kellis M."/>
            <person name="Cuomo C.A."/>
        </authorList>
    </citation>
    <scope>NUCLEOTIDE SEQUENCE [LARGE SCALE GENOMIC DNA]</scope>
    <source>
        <strain evidence="3">ATCC MYA-3404 / T1</strain>
    </source>
</reference>
<dbReference type="VEuPathDB" id="FungiDB:CTRG_04689"/>
<accession>C5MF46</accession>
<name>C5MF46_CANTT</name>
<dbReference type="AlphaFoldDB" id="C5MF46"/>
<dbReference type="RefSeq" id="XP_002550391.1">
    <property type="nucleotide sequence ID" value="XM_002550345.1"/>
</dbReference>
<organism evidence="2 3">
    <name type="scientific">Candida tropicalis (strain ATCC MYA-3404 / T1)</name>
    <name type="common">Yeast</name>
    <dbReference type="NCBI Taxonomy" id="294747"/>
    <lineage>
        <taxon>Eukaryota</taxon>
        <taxon>Fungi</taxon>
        <taxon>Dikarya</taxon>
        <taxon>Ascomycota</taxon>
        <taxon>Saccharomycotina</taxon>
        <taxon>Pichiomycetes</taxon>
        <taxon>Debaryomycetaceae</taxon>
        <taxon>Candida/Lodderomyces clade</taxon>
        <taxon>Candida</taxon>
    </lineage>
</organism>
<dbReference type="KEGG" id="ctp:CTRG_04689"/>
<keyword evidence="3" id="KW-1185">Reference proteome</keyword>